<dbReference type="PANTHER" id="PTHR12049">
    <property type="entry name" value="PROTEIN ARGININE METHYLTRANSFERASE NDUFAF7, MITOCHONDRIAL"/>
    <property type="match status" value="1"/>
</dbReference>
<name>A0A381SNY6_9ZZZZ</name>
<evidence type="ECO:0000256" key="3">
    <source>
        <dbReference type="ARBA" id="ARBA00022679"/>
    </source>
</evidence>
<dbReference type="GO" id="GO:0032259">
    <property type="term" value="P:methylation"/>
    <property type="evidence" value="ECO:0007669"/>
    <property type="project" value="UniProtKB-KW"/>
</dbReference>
<organism evidence="5">
    <name type="scientific">marine metagenome</name>
    <dbReference type="NCBI Taxonomy" id="408172"/>
    <lineage>
        <taxon>unclassified sequences</taxon>
        <taxon>metagenomes</taxon>
        <taxon>ecological metagenomes</taxon>
    </lineage>
</organism>
<dbReference type="InterPro" id="IPR003788">
    <property type="entry name" value="NDUFAF7"/>
</dbReference>
<evidence type="ECO:0000256" key="4">
    <source>
        <dbReference type="ARBA" id="ARBA00023128"/>
    </source>
</evidence>
<comment type="subcellular location">
    <subcellularLocation>
        <location evidence="1">Mitochondrion</location>
    </subcellularLocation>
</comment>
<protein>
    <recommendedName>
        <fullName evidence="6">SAM-dependent methyltransferase</fullName>
    </recommendedName>
</protein>
<dbReference type="InterPro" id="IPR029063">
    <property type="entry name" value="SAM-dependent_MTases_sf"/>
</dbReference>
<dbReference type="SUPFAM" id="SSF53335">
    <property type="entry name" value="S-adenosyl-L-methionine-dependent methyltransferases"/>
    <property type="match status" value="1"/>
</dbReference>
<dbReference type="InterPro" id="IPR038375">
    <property type="entry name" value="NDUFAF7_sf"/>
</dbReference>
<dbReference type="PANTHER" id="PTHR12049:SF7">
    <property type="entry name" value="PROTEIN ARGININE METHYLTRANSFERASE NDUFAF7, MITOCHONDRIAL"/>
    <property type="match status" value="1"/>
</dbReference>
<dbReference type="GO" id="GO:0035243">
    <property type="term" value="F:protein-arginine omega-N symmetric methyltransferase activity"/>
    <property type="evidence" value="ECO:0007669"/>
    <property type="project" value="TreeGrafter"/>
</dbReference>
<evidence type="ECO:0000256" key="1">
    <source>
        <dbReference type="ARBA" id="ARBA00004173"/>
    </source>
</evidence>
<dbReference type="GO" id="GO:0005739">
    <property type="term" value="C:mitochondrion"/>
    <property type="evidence" value="ECO:0007669"/>
    <property type="project" value="UniProtKB-SubCell"/>
</dbReference>
<dbReference type="Gene3D" id="3.40.50.12710">
    <property type="match status" value="1"/>
</dbReference>
<accession>A0A381SNY6</accession>
<keyword evidence="4" id="KW-0496">Mitochondrion</keyword>
<gene>
    <name evidence="5" type="ORF">METZ01_LOCUS58033</name>
</gene>
<evidence type="ECO:0008006" key="6">
    <source>
        <dbReference type="Google" id="ProtNLM"/>
    </source>
</evidence>
<dbReference type="AlphaFoldDB" id="A0A381SNY6"/>
<keyword evidence="3" id="KW-0808">Transferase</keyword>
<dbReference type="EMBL" id="UINC01003309">
    <property type="protein sequence ID" value="SVA05179.1"/>
    <property type="molecule type" value="Genomic_DNA"/>
</dbReference>
<evidence type="ECO:0000313" key="5">
    <source>
        <dbReference type="EMBL" id="SVA05179.1"/>
    </source>
</evidence>
<sequence length="430" mass="48300">MTIPKSHTALEKRLIEHIAKYGPVTFESFMNVVLYDNDQGYYPTRRRASGSKPVGTDGDYFTSPITHPAFGGLLALQLREMWQILDSPSEFTVVEMGAGDGTLRSDILEYVQRQLPDFAQAIRYIATDLVPPTNVNNVNDNSCLPVNVVGCIISNELLDAYPFNRFIVQNGVVKEIFVDYQNGEFVDSVSNVSEPEIAARVDPFLRSLPEGYRGEVNLRLDYWSDSVSAALRRGYVITVDYGYDRPDLYESSRGEGSMRCYYQHTLSQDPLRRIGKQDITSHVDFTAVDHTLMVNRINRVGRLSQRQFLLNLGIEDFLHDITVRALTKELSRSQSQENFTGIEALIDLQGLGKFRVVVHSKNVDDVHRITGVTGCKSLVEGRTAPILNNSEATHARLLRSSNPFGQDNAELTNGMTWEQLFCDDSSNIAN</sequence>
<dbReference type="Pfam" id="PF02636">
    <property type="entry name" value="Methyltransf_28"/>
    <property type="match status" value="1"/>
</dbReference>
<evidence type="ECO:0000256" key="2">
    <source>
        <dbReference type="ARBA" id="ARBA00022603"/>
    </source>
</evidence>
<keyword evidence="2" id="KW-0489">Methyltransferase</keyword>
<reference evidence="5" key="1">
    <citation type="submission" date="2018-05" db="EMBL/GenBank/DDBJ databases">
        <authorList>
            <person name="Lanie J.A."/>
            <person name="Ng W.-L."/>
            <person name="Kazmierczak K.M."/>
            <person name="Andrzejewski T.M."/>
            <person name="Davidsen T.M."/>
            <person name="Wayne K.J."/>
            <person name="Tettelin H."/>
            <person name="Glass J.I."/>
            <person name="Rusch D."/>
            <person name="Podicherti R."/>
            <person name="Tsui H.-C.T."/>
            <person name="Winkler M.E."/>
        </authorList>
    </citation>
    <scope>NUCLEOTIDE SEQUENCE</scope>
</reference>
<proteinExistence type="predicted"/>